<proteinExistence type="predicted"/>
<name>A0A1B6I5B0_9HEMI</name>
<dbReference type="PROSITE" id="PS50026">
    <property type="entry name" value="EGF_3"/>
    <property type="match status" value="1"/>
</dbReference>
<dbReference type="PROSITE" id="PS50041">
    <property type="entry name" value="C_TYPE_LECTIN_2"/>
    <property type="match status" value="1"/>
</dbReference>
<reference evidence="5" key="1">
    <citation type="submission" date="2015-11" db="EMBL/GenBank/DDBJ databases">
        <title>De novo transcriptome assembly of four potential Pierce s Disease insect vectors from Arizona vineyards.</title>
        <authorList>
            <person name="Tassone E.E."/>
        </authorList>
    </citation>
    <scope>NUCLEOTIDE SEQUENCE</scope>
</reference>
<dbReference type="AlphaFoldDB" id="A0A1B6I5B0"/>
<keyword evidence="2" id="KW-0732">Signal</keyword>
<organism evidence="5">
    <name type="scientific">Homalodisca liturata</name>
    <dbReference type="NCBI Taxonomy" id="320908"/>
    <lineage>
        <taxon>Eukaryota</taxon>
        <taxon>Metazoa</taxon>
        <taxon>Ecdysozoa</taxon>
        <taxon>Arthropoda</taxon>
        <taxon>Hexapoda</taxon>
        <taxon>Insecta</taxon>
        <taxon>Pterygota</taxon>
        <taxon>Neoptera</taxon>
        <taxon>Paraneoptera</taxon>
        <taxon>Hemiptera</taxon>
        <taxon>Auchenorrhyncha</taxon>
        <taxon>Membracoidea</taxon>
        <taxon>Cicadellidae</taxon>
        <taxon>Cicadellinae</taxon>
        <taxon>Proconiini</taxon>
        <taxon>Homalodisca</taxon>
    </lineage>
</organism>
<dbReference type="SMART" id="SM00034">
    <property type="entry name" value="CLECT"/>
    <property type="match status" value="1"/>
</dbReference>
<evidence type="ECO:0000256" key="2">
    <source>
        <dbReference type="SAM" id="SignalP"/>
    </source>
</evidence>
<dbReference type="InterPro" id="IPR050111">
    <property type="entry name" value="C-type_lectin/snaclec_domain"/>
</dbReference>
<feature type="domain" description="EGF-like" evidence="3">
    <location>
        <begin position="45"/>
        <end position="81"/>
    </location>
</feature>
<dbReference type="InterPro" id="IPR000742">
    <property type="entry name" value="EGF"/>
</dbReference>
<feature type="domain" description="C-type lectin" evidence="4">
    <location>
        <begin position="99"/>
        <end position="221"/>
    </location>
</feature>
<dbReference type="PANTHER" id="PTHR22803">
    <property type="entry name" value="MANNOSE, PHOSPHOLIPASE, LECTIN RECEPTOR RELATED"/>
    <property type="match status" value="1"/>
</dbReference>
<gene>
    <name evidence="5" type="ORF">g.32790</name>
</gene>
<dbReference type="Gene3D" id="3.10.100.10">
    <property type="entry name" value="Mannose-Binding Protein A, subunit A"/>
    <property type="match status" value="1"/>
</dbReference>
<evidence type="ECO:0000313" key="5">
    <source>
        <dbReference type="EMBL" id="JAS82092.1"/>
    </source>
</evidence>
<dbReference type="SUPFAM" id="SSF56436">
    <property type="entry name" value="C-type lectin-like"/>
    <property type="match status" value="1"/>
</dbReference>
<dbReference type="InterPro" id="IPR016186">
    <property type="entry name" value="C-type_lectin-like/link_sf"/>
</dbReference>
<protein>
    <recommendedName>
        <fullName evidence="6">C-type lectin domain-containing protein</fullName>
    </recommendedName>
</protein>
<dbReference type="InterPro" id="IPR001304">
    <property type="entry name" value="C-type_lectin-like"/>
</dbReference>
<keyword evidence="1" id="KW-0245">EGF-like domain</keyword>
<feature type="chain" id="PRO_5008584794" description="C-type lectin domain-containing protein" evidence="2">
    <location>
        <begin position="27"/>
        <end position="224"/>
    </location>
</feature>
<dbReference type="EMBL" id="GECU01025614">
    <property type="protein sequence ID" value="JAS82092.1"/>
    <property type="molecule type" value="Transcribed_RNA"/>
</dbReference>
<comment type="caution">
    <text evidence="1">Lacks conserved residue(s) required for the propagation of feature annotation.</text>
</comment>
<evidence type="ECO:0000259" key="3">
    <source>
        <dbReference type="PROSITE" id="PS50026"/>
    </source>
</evidence>
<dbReference type="Pfam" id="PF00059">
    <property type="entry name" value="Lectin_C"/>
    <property type="match status" value="1"/>
</dbReference>
<feature type="signal peptide" evidence="2">
    <location>
        <begin position="1"/>
        <end position="26"/>
    </location>
</feature>
<evidence type="ECO:0008006" key="6">
    <source>
        <dbReference type="Google" id="ProtNLM"/>
    </source>
</evidence>
<evidence type="ECO:0000256" key="1">
    <source>
        <dbReference type="PROSITE-ProRule" id="PRU00076"/>
    </source>
</evidence>
<sequence>MAISEVTVTQGLLWTCLLARVVYVSPGRSDLPGSCVDWKSCITPAVDPCPNVCLTPRSTCKVHNYVPYCACRPGYSGNPFTGCYEQASTGSCPPNQTSYRRKIYRVEAFIKVNFYAAMLHCQHHGWRLASIQSKEENDLIKEEIRKKNIRNDQFWTSGMNYPLGHWVWMSTGEPLPEFQDWEPGEPNNAGDEHCLEFYEKDNNGYLWNDKNCMEQVYPICEYFV</sequence>
<accession>A0A1B6I5B0</accession>
<evidence type="ECO:0000259" key="4">
    <source>
        <dbReference type="PROSITE" id="PS50041"/>
    </source>
</evidence>
<dbReference type="InterPro" id="IPR016187">
    <property type="entry name" value="CTDL_fold"/>
</dbReference>